<name>A0A2N5HFL4_9BACI</name>
<comment type="caution">
    <text evidence="2">The sequence shown here is derived from an EMBL/GenBank/DDBJ whole genome shotgun (WGS) entry which is preliminary data.</text>
</comment>
<dbReference type="OrthoDB" id="2925556at2"/>
<proteinExistence type="predicted"/>
<keyword evidence="1" id="KW-1133">Transmembrane helix</keyword>
<evidence type="ECO:0000256" key="1">
    <source>
        <dbReference type="SAM" id="Phobius"/>
    </source>
</evidence>
<dbReference type="Proteomes" id="UP000234950">
    <property type="component" value="Unassembled WGS sequence"/>
</dbReference>
<protein>
    <submittedName>
        <fullName evidence="2">Uncharacterized protein</fullName>
    </submittedName>
</protein>
<gene>
    <name evidence="2" type="ORF">CVD27_11755</name>
</gene>
<reference evidence="2 3" key="1">
    <citation type="submission" date="2017-11" db="EMBL/GenBank/DDBJ databases">
        <title>Comparitive Functional Genomics of Dry Heat Resistant strains isolated from the Viking Spacecraft.</title>
        <authorList>
            <person name="Seuylemezian A."/>
            <person name="Cooper K."/>
            <person name="Vaishampayan P."/>
        </authorList>
    </citation>
    <scope>NUCLEOTIDE SEQUENCE [LARGE SCALE GENOMIC DNA]</scope>
    <source>
        <strain evidence="2 3">V32-6</strain>
    </source>
</reference>
<keyword evidence="1" id="KW-0472">Membrane</keyword>
<evidence type="ECO:0000313" key="2">
    <source>
        <dbReference type="EMBL" id="PLS04316.1"/>
    </source>
</evidence>
<keyword evidence="3" id="KW-1185">Reference proteome</keyword>
<keyword evidence="1" id="KW-0812">Transmembrane</keyword>
<dbReference type="RefSeq" id="WP_101648100.1">
    <property type="nucleotide sequence ID" value="NZ_PGVE01000043.1"/>
</dbReference>
<evidence type="ECO:0000313" key="3">
    <source>
        <dbReference type="Proteomes" id="UP000234950"/>
    </source>
</evidence>
<organism evidence="2 3">
    <name type="scientific">Neobacillus cucumis</name>
    <dbReference type="NCBI Taxonomy" id="1740721"/>
    <lineage>
        <taxon>Bacteria</taxon>
        <taxon>Bacillati</taxon>
        <taxon>Bacillota</taxon>
        <taxon>Bacilli</taxon>
        <taxon>Bacillales</taxon>
        <taxon>Bacillaceae</taxon>
        <taxon>Neobacillus</taxon>
    </lineage>
</organism>
<dbReference type="EMBL" id="PGVE01000043">
    <property type="protein sequence ID" value="PLS04316.1"/>
    <property type="molecule type" value="Genomic_DNA"/>
</dbReference>
<sequence length="309" mass="36534">MAKKKQNYQFQKLKMCKKCQRYSILKDEICPVCGKHYKKVCTFVKKSFIKRLMTELMWILTITGLGIIFAPAKQTMYYLSGGCAFGISYIVILSFFLKSEYYCQLKKRLRKDLRNIQAGIRFDSDLAEAEVKEGKVEEAYEKWREIGEFVFSDAVKIRQVRVLNKLPLKNGLERELERLIPSSYDRDFVKYALRMLNLNRARISKKCIAYLICYRGNIEIDFGRDSLIAIADTALRMKLYILEFSSFIEEFLEDLPKERLLRLCSMIHTYPHHEWGSLKMSTTRLVERNYSYDPNFKRFLEQKKLSSHA</sequence>
<accession>A0A2N5HFL4</accession>
<feature type="transmembrane region" description="Helical" evidence="1">
    <location>
        <begin position="52"/>
        <end position="70"/>
    </location>
</feature>
<feature type="transmembrane region" description="Helical" evidence="1">
    <location>
        <begin position="76"/>
        <end position="97"/>
    </location>
</feature>
<dbReference type="AlphaFoldDB" id="A0A2N5HFL4"/>